<evidence type="ECO:0008006" key="3">
    <source>
        <dbReference type="Google" id="ProtNLM"/>
    </source>
</evidence>
<keyword evidence="2" id="KW-1185">Reference proteome</keyword>
<dbReference type="PANTHER" id="PTHR42791">
    <property type="entry name" value="GNAT FAMILY ACETYLTRANSFERASE"/>
    <property type="match status" value="1"/>
</dbReference>
<evidence type="ECO:0000313" key="2">
    <source>
        <dbReference type="Proteomes" id="UP001197093"/>
    </source>
</evidence>
<name>A0AAD4I350_9PEZI</name>
<gene>
    <name evidence="1" type="ORF">NEMBOFW57_001974</name>
</gene>
<dbReference type="AlphaFoldDB" id="A0AAD4I350"/>
<dbReference type="InterPro" id="IPR052523">
    <property type="entry name" value="Trichothecene_AcTrans"/>
</dbReference>
<reference evidence="1" key="1">
    <citation type="submission" date="2023-02" db="EMBL/GenBank/DDBJ databases">
        <authorList>
            <person name="Palmer J.M."/>
        </authorList>
    </citation>
    <scope>NUCLEOTIDE SEQUENCE</scope>
    <source>
        <strain evidence="1">FW57</strain>
    </source>
</reference>
<dbReference type="Gene3D" id="3.40.630.30">
    <property type="match status" value="1"/>
</dbReference>
<accession>A0AAD4I350</accession>
<dbReference type="SUPFAM" id="SSF55729">
    <property type="entry name" value="Acyl-CoA N-acyltransferases (Nat)"/>
    <property type="match status" value="1"/>
</dbReference>
<sequence>MTNIKIRLAGEGDIKRLIEISKHPSSLGPGSIPRYLGANRHDHNGLSSAGFEDLIIGLIHSSGGWYTCTVAEVEETGKVVGYCAWEWFEYNKEGDRVVAKDRPVKLQEIWDELEAKEPTEMPPRAYNPDAQPDELFLARSKACEFWGKHKEAHKIVRRISEFTNFSEFWQIHHSAVDSAPEYRGVMEVLVRWGLELADEKALWTVVICSKNTKPFYERLGFEYLKTHVASVPGDDEVLELAWLRRRPQPK</sequence>
<proteinExistence type="predicted"/>
<dbReference type="Proteomes" id="UP001197093">
    <property type="component" value="Unassembled WGS sequence"/>
</dbReference>
<dbReference type="PANTHER" id="PTHR42791:SF16">
    <property type="entry name" value="N-ACETYLTRANSFERASE DOMAIN-CONTAINING PROTEIN"/>
    <property type="match status" value="1"/>
</dbReference>
<protein>
    <recommendedName>
        <fullName evidence="3">N-acetyltransferase domain-containing protein</fullName>
    </recommendedName>
</protein>
<organism evidence="1 2">
    <name type="scientific">Staphylotrichum longicolle</name>
    <dbReference type="NCBI Taxonomy" id="669026"/>
    <lineage>
        <taxon>Eukaryota</taxon>
        <taxon>Fungi</taxon>
        <taxon>Dikarya</taxon>
        <taxon>Ascomycota</taxon>
        <taxon>Pezizomycotina</taxon>
        <taxon>Sordariomycetes</taxon>
        <taxon>Sordariomycetidae</taxon>
        <taxon>Sordariales</taxon>
        <taxon>Chaetomiaceae</taxon>
        <taxon>Staphylotrichum</taxon>
    </lineage>
</organism>
<dbReference type="EMBL" id="JAHCVI010000001">
    <property type="protein sequence ID" value="KAG7291945.1"/>
    <property type="molecule type" value="Genomic_DNA"/>
</dbReference>
<comment type="caution">
    <text evidence="1">The sequence shown here is derived from an EMBL/GenBank/DDBJ whole genome shotgun (WGS) entry which is preliminary data.</text>
</comment>
<evidence type="ECO:0000313" key="1">
    <source>
        <dbReference type="EMBL" id="KAG7291945.1"/>
    </source>
</evidence>
<dbReference type="InterPro" id="IPR016181">
    <property type="entry name" value="Acyl_CoA_acyltransferase"/>
</dbReference>